<dbReference type="GO" id="GO:0046872">
    <property type="term" value="F:metal ion binding"/>
    <property type="evidence" value="ECO:0007669"/>
    <property type="project" value="UniProtKB-UniRule"/>
</dbReference>
<dbReference type="InterPro" id="IPR006638">
    <property type="entry name" value="Elp3/MiaA/NifB-like_rSAM"/>
</dbReference>
<dbReference type="Proteomes" id="UP000007721">
    <property type="component" value="Chromosome"/>
</dbReference>
<sequence>MDYHFLMHVSLYIHFPFCLKKCLYCDFDSVAGSLVSPDEYVAAVVREMELRAAKLAAPVSAPTLYFGGGTPSLMAPQLVGRIIDTAARLYGLNSDGEITIEANPGTVTAEKLAGYRAAGINRLSLGVQALDDALLQQLGRVHSVEESLAAYKAARKVGFDNIGIDLIHSLPGQSLTMWEKALDEAIRLGPEHISAYSLSVEEGTPFAAMFEAGDLSLPHEDEATAMFEATRYLLALHGYEHYEISNFARPLFRSRHNQVYWRRGNYLGFGAGAHSFLREPGWGLRWVNPRNHTAYLAAMQQDHLQEEELQQLARRDALAEVFFLGLRLLKGIDMLDAIEEFGPVVEEEYGGLIGELEVKGLLVKSGRLIAIPPDKIIFANQIFSSFI</sequence>
<dbReference type="SMART" id="SM00729">
    <property type="entry name" value="Elp3"/>
    <property type="match status" value="1"/>
</dbReference>
<evidence type="ECO:0000256" key="9">
    <source>
        <dbReference type="ARBA" id="ARBA00023186"/>
    </source>
</evidence>
<dbReference type="GO" id="GO:0051539">
    <property type="term" value="F:4 iron, 4 sulfur cluster binding"/>
    <property type="evidence" value="ECO:0007669"/>
    <property type="project" value="UniProtKB-UniRule"/>
</dbReference>
<evidence type="ECO:0000313" key="12">
    <source>
        <dbReference type="EMBL" id="ACM19464.1"/>
    </source>
</evidence>
<dbReference type="SFLD" id="SFLDF00562">
    <property type="entry name" value="HemN-like__clustered_with_heat"/>
    <property type="match status" value="1"/>
</dbReference>
<comment type="similarity">
    <text evidence="2">Belongs to the anaerobic coproporphyrinogen-III oxidase family. HemW subfamily.</text>
</comment>
<dbReference type="GO" id="GO:0006779">
    <property type="term" value="P:porphyrin-containing compound biosynthetic process"/>
    <property type="evidence" value="ECO:0007669"/>
    <property type="project" value="InterPro"/>
</dbReference>
<dbReference type="CDD" id="cd01335">
    <property type="entry name" value="Radical_SAM"/>
    <property type="match status" value="1"/>
</dbReference>
<protein>
    <recommendedName>
        <fullName evidence="3 10">Heme chaperone HemW</fullName>
    </recommendedName>
</protein>
<evidence type="ECO:0000313" key="13">
    <source>
        <dbReference type="Proteomes" id="UP000007721"/>
    </source>
</evidence>
<dbReference type="SUPFAM" id="SSF102114">
    <property type="entry name" value="Radical SAM enzymes"/>
    <property type="match status" value="1"/>
</dbReference>
<evidence type="ECO:0000259" key="11">
    <source>
        <dbReference type="PROSITE" id="PS51918"/>
    </source>
</evidence>
<dbReference type="NCBIfam" id="TIGR00539">
    <property type="entry name" value="hemN_rel"/>
    <property type="match status" value="1"/>
</dbReference>
<dbReference type="Gene3D" id="3.20.20.70">
    <property type="entry name" value="Aldolase class I"/>
    <property type="match status" value="1"/>
</dbReference>
<gene>
    <name evidence="12" type="primary">hemN</name>
    <name evidence="12" type="ordered locus">Geob_1104</name>
</gene>
<feature type="domain" description="Radical SAM core" evidence="11">
    <location>
        <begin position="3"/>
        <end position="240"/>
    </location>
</feature>
<evidence type="ECO:0000256" key="5">
    <source>
        <dbReference type="ARBA" id="ARBA00022691"/>
    </source>
</evidence>
<dbReference type="Pfam" id="PF04055">
    <property type="entry name" value="Radical_SAM"/>
    <property type="match status" value="1"/>
</dbReference>
<dbReference type="STRING" id="316067.Geob_1104"/>
<dbReference type="InterPro" id="IPR034505">
    <property type="entry name" value="Coproporphyrinogen-III_oxidase"/>
</dbReference>
<dbReference type="AlphaFoldDB" id="B9M354"/>
<evidence type="ECO:0000256" key="4">
    <source>
        <dbReference type="ARBA" id="ARBA00022617"/>
    </source>
</evidence>
<reference evidence="12 13" key="1">
    <citation type="submission" date="2009-01" db="EMBL/GenBank/DDBJ databases">
        <title>Complete sequence of Geobacter sp. FRC-32.</title>
        <authorList>
            <consortium name="US DOE Joint Genome Institute"/>
            <person name="Lucas S."/>
            <person name="Copeland A."/>
            <person name="Lapidus A."/>
            <person name="Glavina del Rio T."/>
            <person name="Dalin E."/>
            <person name="Tice H."/>
            <person name="Bruce D."/>
            <person name="Goodwin L."/>
            <person name="Pitluck S."/>
            <person name="Saunders E."/>
            <person name="Brettin T."/>
            <person name="Detter J.C."/>
            <person name="Han C."/>
            <person name="Larimer F."/>
            <person name="Land M."/>
            <person name="Hauser L."/>
            <person name="Kyrpides N."/>
            <person name="Ovchinnikova G."/>
            <person name="Kostka J."/>
            <person name="Richardson P."/>
        </authorList>
    </citation>
    <scope>NUCLEOTIDE SEQUENCE [LARGE SCALE GENOMIC DNA]</scope>
    <source>
        <strain evidence="13">DSM 22248 / JCM 15807 / FRC-32</strain>
    </source>
</reference>
<dbReference type="InterPro" id="IPR007197">
    <property type="entry name" value="rSAM"/>
</dbReference>
<keyword evidence="7 10" id="KW-0408">Iron</keyword>
<dbReference type="Pfam" id="PF06969">
    <property type="entry name" value="HemN_C"/>
    <property type="match status" value="1"/>
</dbReference>
<keyword evidence="10" id="KW-0963">Cytoplasm</keyword>
<dbReference type="GO" id="GO:0004109">
    <property type="term" value="F:coproporphyrinogen oxidase activity"/>
    <property type="evidence" value="ECO:0007669"/>
    <property type="project" value="InterPro"/>
</dbReference>
<dbReference type="SFLD" id="SFLDG01065">
    <property type="entry name" value="anaerobic_coproporphyrinogen-I"/>
    <property type="match status" value="1"/>
</dbReference>
<evidence type="ECO:0000256" key="6">
    <source>
        <dbReference type="ARBA" id="ARBA00022723"/>
    </source>
</evidence>
<dbReference type="InterPro" id="IPR010723">
    <property type="entry name" value="HemN_C"/>
</dbReference>
<dbReference type="InterPro" id="IPR058240">
    <property type="entry name" value="rSAM_sf"/>
</dbReference>
<keyword evidence="4 10" id="KW-0349">Heme</keyword>
<dbReference type="SFLD" id="SFLDS00029">
    <property type="entry name" value="Radical_SAM"/>
    <property type="match status" value="1"/>
</dbReference>
<evidence type="ECO:0000256" key="8">
    <source>
        <dbReference type="ARBA" id="ARBA00023014"/>
    </source>
</evidence>
<dbReference type="eggNOG" id="COG0635">
    <property type="taxonomic scope" value="Bacteria"/>
</dbReference>
<dbReference type="PANTHER" id="PTHR13932:SF5">
    <property type="entry name" value="RADICAL S-ADENOSYL METHIONINE DOMAIN-CONTAINING PROTEIN 1, MITOCHONDRIAL"/>
    <property type="match status" value="1"/>
</dbReference>
<keyword evidence="9 10" id="KW-0143">Chaperone</keyword>
<evidence type="ECO:0000256" key="2">
    <source>
        <dbReference type="ARBA" id="ARBA00006100"/>
    </source>
</evidence>
<organism evidence="12 13">
    <name type="scientific">Geotalea daltonii (strain DSM 22248 / JCM 15807 / FRC-32)</name>
    <name type="common">Geobacter daltonii</name>
    <dbReference type="NCBI Taxonomy" id="316067"/>
    <lineage>
        <taxon>Bacteria</taxon>
        <taxon>Pseudomonadati</taxon>
        <taxon>Thermodesulfobacteriota</taxon>
        <taxon>Desulfuromonadia</taxon>
        <taxon>Geobacterales</taxon>
        <taxon>Geobacteraceae</taxon>
        <taxon>Geotalea</taxon>
    </lineage>
</organism>
<comment type="function">
    <text evidence="10">Probably acts as a heme chaperone, transferring heme to an unknown acceptor. Binds one molecule of heme per monomer, possibly covalently. Binds 1 [4Fe-4S] cluster. The cluster is coordinated with 3 cysteines and an exchangeable S-adenosyl-L-methionine.</text>
</comment>
<keyword evidence="10" id="KW-0004">4Fe-4S</keyword>
<keyword evidence="13" id="KW-1185">Reference proteome</keyword>
<evidence type="ECO:0000256" key="7">
    <source>
        <dbReference type="ARBA" id="ARBA00023004"/>
    </source>
</evidence>
<evidence type="ECO:0000256" key="3">
    <source>
        <dbReference type="ARBA" id="ARBA00017228"/>
    </source>
</evidence>
<dbReference type="PANTHER" id="PTHR13932">
    <property type="entry name" value="COPROPORPHYRINIGEN III OXIDASE"/>
    <property type="match status" value="1"/>
</dbReference>
<dbReference type="GO" id="GO:0005737">
    <property type="term" value="C:cytoplasm"/>
    <property type="evidence" value="ECO:0007669"/>
    <property type="project" value="UniProtKB-SubCell"/>
</dbReference>
<dbReference type="KEGG" id="geo:Geob_1104"/>
<dbReference type="SFLD" id="SFLDF00288">
    <property type="entry name" value="HemN-like__clustered_with_nucl"/>
    <property type="match status" value="1"/>
</dbReference>
<dbReference type="EMBL" id="CP001390">
    <property type="protein sequence ID" value="ACM19464.1"/>
    <property type="molecule type" value="Genomic_DNA"/>
</dbReference>
<dbReference type="PROSITE" id="PS51918">
    <property type="entry name" value="RADICAL_SAM"/>
    <property type="match status" value="1"/>
</dbReference>
<evidence type="ECO:0000256" key="1">
    <source>
        <dbReference type="ARBA" id="ARBA00001966"/>
    </source>
</evidence>
<keyword evidence="6 10" id="KW-0479">Metal-binding</keyword>
<dbReference type="InterPro" id="IPR004559">
    <property type="entry name" value="HemW-like"/>
</dbReference>
<comment type="cofactor">
    <cofactor evidence="1">
        <name>[4Fe-4S] cluster</name>
        <dbReference type="ChEBI" id="CHEBI:49883"/>
    </cofactor>
</comment>
<keyword evidence="8 10" id="KW-0411">Iron-sulfur</keyword>
<comment type="subcellular location">
    <subcellularLocation>
        <location evidence="10">Cytoplasm</location>
    </subcellularLocation>
</comment>
<dbReference type="HOGENOM" id="CLU_027579_1_1_7"/>
<accession>B9M354</accession>
<name>B9M354_GEODF</name>
<keyword evidence="5 10" id="KW-0949">S-adenosyl-L-methionine</keyword>
<dbReference type="InterPro" id="IPR013785">
    <property type="entry name" value="Aldolase_TIM"/>
</dbReference>
<proteinExistence type="inferred from homology"/>
<evidence type="ECO:0000256" key="10">
    <source>
        <dbReference type="RuleBase" id="RU364116"/>
    </source>
</evidence>